<dbReference type="RefSeq" id="WP_344015510.1">
    <property type="nucleotide sequence ID" value="NZ_BAAAIZ010000090.1"/>
</dbReference>
<dbReference type="PANTHER" id="PTHR30050">
    <property type="entry name" value="CHROMOSOMAL REPLICATION INITIATOR PROTEIN DNAA"/>
    <property type="match status" value="1"/>
</dbReference>
<evidence type="ECO:0000259" key="1">
    <source>
        <dbReference type="Pfam" id="PF00308"/>
    </source>
</evidence>
<dbReference type="Gene3D" id="3.40.50.300">
    <property type="entry name" value="P-loop containing nucleotide triphosphate hydrolases"/>
    <property type="match status" value="1"/>
</dbReference>
<organism evidence="2 3">
    <name type="scientific">Streptomyces thermospinosisporus</name>
    <dbReference type="NCBI Taxonomy" id="161482"/>
    <lineage>
        <taxon>Bacteria</taxon>
        <taxon>Bacillati</taxon>
        <taxon>Actinomycetota</taxon>
        <taxon>Actinomycetes</taxon>
        <taxon>Kitasatosporales</taxon>
        <taxon>Streptomycetaceae</taxon>
        <taxon>Streptomyces</taxon>
    </lineage>
</organism>
<dbReference type="InterPro" id="IPR027417">
    <property type="entry name" value="P-loop_NTPase"/>
</dbReference>
<protein>
    <recommendedName>
        <fullName evidence="1">Chromosomal replication initiator protein DnaA ATPAse domain-containing protein</fullName>
    </recommendedName>
</protein>
<proteinExistence type="predicted"/>
<dbReference type="EMBL" id="BAAAIZ010000090">
    <property type="protein sequence ID" value="GAA1431727.1"/>
    <property type="molecule type" value="Genomic_DNA"/>
</dbReference>
<dbReference type="PANTHER" id="PTHR30050:SF4">
    <property type="entry name" value="ATP-BINDING PROTEIN RV3427C IN INSERTION SEQUENCE-RELATED"/>
    <property type="match status" value="1"/>
</dbReference>
<keyword evidence="3" id="KW-1185">Reference proteome</keyword>
<reference evidence="2 3" key="1">
    <citation type="journal article" date="2019" name="Int. J. Syst. Evol. Microbiol.">
        <title>The Global Catalogue of Microorganisms (GCM) 10K type strain sequencing project: providing services to taxonomists for standard genome sequencing and annotation.</title>
        <authorList>
            <consortium name="The Broad Institute Genomics Platform"/>
            <consortium name="The Broad Institute Genome Sequencing Center for Infectious Disease"/>
            <person name="Wu L."/>
            <person name="Ma J."/>
        </authorList>
    </citation>
    <scope>NUCLEOTIDE SEQUENCE [LARGE SCALE GENOMIC DNA]</scope>
    <source>
        <strain evidence="2 3">JCM 11756</strain>
    </source>
</reference>
<sequence>MSFSSAEELSPRESVLVERRYAALHRFDERIPALYRPPIDLPKEVLDWVAGWGGASLFLTGHIGVGKTHTAWQTCRRWLEVQYAADRSWRGTPVIKMFRSTALFDALRPDAPSGEGRTLVRELQTCDLLFIDDLAAARPTEWTQERLFELFDERYINRRPVIVTSDVLPNHLSEVTGPRVASRLAEMCRGSVALLRGDDRRKEPRP</sequence>
<gene>
    <name evidence="2" type="ORF">GCM10009601_51290</name>
</gene>
<dbReference type="SUPFAM" id="SSF52540">
    <property type="entry name" value="P-loop containing nucleoside triphosphate hydrolases"/>
    <property type="match status" value="1"/>
</dbReference>
<dbReference type="Proteomes" id="UP001500973">
    <property type="component" value="Unassembled WGS sequence"/>
</dbReference>
<evidence type="ECO:0000313" key="3">
    <source>
        <dbReference type="Proteomes" id="UP001500973"/>
    </source>
</evidence>
<evidence type="ECO:0000313" key="2">
    <source>
        <dbReference type="EMBL" id="GAA1431727.1"/>
    </source>
</evidence>
<feature type="domain" description="Chromosomal replication initiator protein DnaA ATPAse" evidence="1">
    <location>
        <begin position="56"/>
        <end position="184"/>
    </location>
</feature>
<dbReference type="Pfam" id="PF00308">
    <property type="entry name" value="Bac_DnaA"/>
    <property type="match status" value="1"/>
</dbReference>
<dbReference type="InterPro" id="IPR013317">
    <property type="entry name" value="DnaA_dom"/>
</dbReference>
<comment type="caution">
    <text evidence="2">The sequence shown here is derived from an EMBL/GenBank/DDBJ whole genome shotgun (WGS) entry which is preliminary data.</text>
</comment>
<name>A0ABN1Z5V8_9ACTN</name>
<accession>A0ABN1Z5V8</accession>